<gene>
    <name evidence="1" type="ORF">AHMF7616_04834</name>
</gene>
<dbReference type="Gene3D" id="1.10.150.240">
    <property type="entry name" value="Putative phosphatase, domain 2"/>
    <property type="match status" value="1"/>
</dbReference>
<dbReference type="AlphaFoldDB" id="A0A369QMP8"/>
<proteinExistence type="predicted"/>
<name>A0A369QMP8_9BACT</name>
<dbReference type="Pfam" id="PF00702">
    <property type="entry name" value="Hydrolase"/>
    <property type="match status" value="1"/>
</dbReference>
<dbReference type="InterPro" id="IPR023198">
    <property type="entry name" value="PGP-like_dom2"/>
</dbReference>
<dbReference type="PANTHER" id="PTHR43611:SF3">
    <property type="entry name" value="FLAVIN MONONUCLEOTIDE HYDROLASE 1, CHLOROPLATIC"/>
    <property type="match status" value="1"/>
</dbReference>
<dbReference type="OrthoDB" id="9797415at2"/>
<dbReference type="PANTHER" id="PTHR43611">
    <property type="entry name" value="ALPHA-D-GLUCOSE 1-PHOSPHATE PHOSPHATASE"/>
    <property type="match status" value="1"/>
</dbReference>
<dbReference type="InterPro" id="IPR036412">
    <property type="entry name" value="HAD-like_sf"/>
</dbReference>
<evidence type="ECO:0000313" key="2">
    <source>
        <dbReference type="Proteomes" id="UP000253919"/>
    </source>
</evidence>
<dbReference type="Proteomes" id="UP000253919">
    <property type="component" value="Unassembled WGS sequence"/>
</dbReference>
<evidence type="ECO:0000313" key="1">
    <source>
        <dbReference type="EMBL" id="RDC66203.1"/>
    </source>
</evidence>
<dbReference type="SFLD" id="SFLDG01129">
    <property type="entry name" value="C1.5:_HAD__Beta-PGM__Phosphata"/>
    <property type="match status" value="1"/>
</dbReference>
<dbReference type="CDD" id="cd02603">
    <property type="entry name" value="HAD_sEH-N_like"/>
    <property type="match status" value="1"/>
</dbReference>
<protein>
    <submittedName>
        <fullName evidence="1">(S)-2-haloacid dehalogenase</fullName>
        <ecNumber evidence="1">3.8.1.2</ecNumber>
    </submittedName>
</protein>
<keyword evidence="1" id="KW-0378">Hydrolase</keyword>
<dbReference type="InterPro" id="IPR006439">
    <property type="entry name" value="HAD-SF_hydro_IA"/>
</dbReference>
<dbReference type="GO" id="GO:0018784">
    <property type="term" value="F:(S)-2-haloacid dehalogenase activity"/>
    <property type="evidence" value="ECO:0007669"/>
    <property type="project" value="UniProtKB-EC"/>
</dbReference>
<organism evidence="1 2">
    <name type="scientific">Adhaeribacter pallidiroseus</name>
    <dbReference type="NCBI Taxonomy" id="2072847"/>
    <lineage>
        <taxon>Bacteria</taxon>
        <taxon>Pseudomonadati</taxon>
        <taxon>Bacteroidota</taxon>
        <taxon>Cytophagia</taxon>
        <taxon>Cytophagales</taxon>
        <taxon>Hymenobacteraceae</taxon>
        <taxon>Adhaeribacter</taxon>
    </lineage>
</organism>
<dbReference type="NCBIfam" id="TIGR01509">
    <property type="entry name" value="HAD-SF-IA-v3"/>
    <property type="match status" value="1"/>
</dbReference>
<dbReference type="Gene3D" id="3.40.50.1000">
    <property type="entry name" value="HAD superfamily/HAD-like"/>
    <property type="match status" value="1"/>
</dbReference>
<reference evidence="1 2" key="1">
    <citation type="submission" date="2018-04" db="EMBL/GenBank/DDBJ databases">
        <title>Adhaeribacter sp. HMF7616 genome sequencing and assembly.</title>
        <authorList>
            <person name="Kang H."/>
            <person name="Kang J."/>
            <person name="Cha I."/>
            <person name="Kim H."/>
            <person name="Joh K."/>
        </authorList>
    </citation>
    <scope>NUCLEOTIDE SEQUENCE [LARGE SCALE GENOMIC DNA]</scope>
    <source>
        <strain evidence="1 2">HMF7616</strain>
    </source>
</reference>
<comment type="caution">
    <text evidence="1">The sequence shown here is derived from an EMBL/GenBank/DDBJ whole genome shotgun (WGS) entry which is preliminary data.</text>
</comment>
<accession>A0A369QMP8</accession>
<sequence length="201" mass="23161">MIQTIIFDLGGVLIDWNPEYLYRKLFTDETEMRHFLENVCTPDWNEEQDGGRTIREATDYLLAKHPEHAENIRAFYNRWPEMLGGAIAGTVAIFKELKETGKYQFYALTNWSAETFPVALEQFDFLGWFDGIVVSGTEKDRKPFASFYQTLLNRYQVHPEEAIFIDDNLRNIRAAEALGIASIPFTTPEALRADLQARGIL</sequence>
<keyword evidence="2" id="KW-1185">Reference proteome</keyword>
<dbReference type="SFLD" id="SFLDS00003">
    <property type="entry name" value="Haloacid_Dehalogenase"/>
    <property type="match status" value="1"/>
</dbReference>
<dbReference type="EMBL" id="QASA01000001">
    <property type="protein sequence ID" value="RDC66203.1"/>
    <property type="molecule type" value="Genomic_DNA"/>
</dbReference>
<dbReference type="RefSeq" id="WP_115375098.1">
    <property type="nucleotide sequence ID" value="NZ_QASA01000001.1"/>
</dbReference>
<dbReference type="InterPro" id="IPR023214">
    <property type="entry name" value="HAD_sf"/>
</dbReference>
<dbReference type="SUPFAM" id="SSF56784">
    <property type="entry name" value="HAD-like"/>
    <property type="match status" value="1"/>
</dbReference>
<dbReference type="EC" id="3.8.1.2" evidence="1"/>